<dbReference type="RefSeq" id="WP_039104700.1">
    <property type="nucleotide sequence ID" value="NZ_CP009056.1"/>
</dbReference>
<dbReference type="STRING" id="1267021.FPB0191_01225"/>
<dbReference type="KEGG" id="fpp:FPB0191_01225"/>
<dbReference type="AlphaFoldDB" id="A0A0A7S0I3"/>
<evidence type="ECO:0000313" key="1">
    <source>
        <dbReference type="EMBL" id="AJA45049.1"/>
    </source>
</evidence>
<sequence length="236" mass="28110">MIMFTINKFLMTFTALFNQIIDSQFGFIFALTRTQKTKYLYYLNHVISKLIIDDYLISTNIFTFNNNCLPSVINKADHFDHINLQADLYIIDKKNESKKKKKSKTLTLFTIMDQIIFRQANKPFLLIYNLYNHLIYNFSVIYHLDNLENHYKCNDFHSLKSFKSIFTIFSIHSDTLKIINTQKKNLAIEKNHWLNNRWLNNRYKNDIQGLEDNSLNKLNKKTITIENGTTRLRSVK</sequence>
<dbReference type="HOGENOM" id="CLU_1174044_0_0_6"/>
<protein>
    <submittedName>
        <fullName evidence="1">Uncharacterized protein</fullName>
    </submittedName>
</protein>
<reference evidence="1 2" key="1">
    <citation type="journal article" date="2014" name="Appl. Environ. Microbiol.">
        <title>Gut symbionts from distinct hosts exhibit genotoxic activity via divergent colibactin biosynthetic pathways.</title>
        <authorList>
            <person name="Engel P."/>
            <person name="Vizcaino M.I."/>
            <person name="Crawford J.M."/>
        </authorList>
    </citation>
    <scope>NUCLEOTIDE SEQUENCE [LARGE SCALE GENOMIC DNA]</scope>
    <source>
        <strain evidence="1 2">PEB0191</strain>
    </source>
</reference>
<name>A0A0A7S0I3_FRIPE</name>
<accession>A0A0A7S0I3</accession>
<keyword evidence="2" id="KW-1185">Reference proteome</keyword>
<dbReference type="Proteomes" id="UP000030901">
    <property type="component" value="Chromosome"/>
</dbReference>
<proteinExistence type="predicted"/>
<gene>
    <name evidence="1" type="ORF">FPB0191_01225</name>
</gene>
<evidence type="ECO:0000313" key="2">
    <source>
        <dbReference type="Proteomes" id="UP000030901"/>
    </source>
</evidence>
<dbReference type="EMBL" id="CP009056">
    <property type="protein sequence ID" value="AJA45049.1"/>
    <property type="molecule type" value="Genomic_DNA"/>
</dbReference>
<organism evidence="1 2">
    <name type="scientific">Frischella perrara</name>
    <dbReference type="NCBI Taxonomy" id="1267021"/>
    <lineage>
        <taxon>Bacteria</taxon>
        <taxon>Pseudomonadati</taxon>
        <taxon>Pseudomonadota</taxon>
        <taxon>Gammaproteobacteria</taxon>
        <taxon>Orbales</taxon>
        <taxon>Orbaceae</taxon>
        <taxon>Frischella</taxon>
    </lineage>
</organism>